<accession>A0A0B7J0F5</accession>
<dbReference type="KEGG" id="mbac:BN1209_1082"/>
<dbReference type="InterPro" id="IPR033434">
    <property type="entry name" value="MucB/RseB_N"/>
</dbReference>
<dbReference type="STRING" id="1581680.BN1209_1082"/>
<comment type="subcellular location">
    <subcellularLocation>
        <location evidence="1">Periplasm</location>
    </subcellularLocation>
</comment>
<dbReference type="PIRSF" id="PIRSF005427">
    <property type="entry name" value="RseB"/>
    <property type="match status" value="1"/>
</dbReference>
<dbReference type="RefSeq" id="WP_045751289.1">
    <property type="nucleotide sequence ID" value="NZ_LN794158.1"/>
</dbReference>
<dbReference type="InterPro" id="IPR033436">
    <property type="entry name" value="MucB/RseB_C"/>
</dbReference>
<feature type="chain" id="PRO_5002130568" evidence="5">
    <location>
        <begin position="29"/>
        <end position="329"/>
    </location>
</feature>
<evidence type="ECO:0000256" key="5">
    <source>
        <dbReference type="SAM" id="SignalP"/>
    </source>
</evidence>
<dbReference type="GO" id="GO:0045152">
    <property type="term" value="F:antisigma factor binding"/>
    <property type="evidence" value="ECO:0007669"/>
    <property type="project" value="TreeGrafter"/>
</dbReference>
<comment type="similarity">
    <text evidence="2">Belongs to the RseB family.</text>
</comment>
<feature type="signal peptide" evidence="5">
    <location>
        <begin position="1"/>
        <end position="28"/>
    </location>
</feature>
<dbReference type="InterPro" id="IPR029046">
    <property type="entry name" value="LolA/LolB/LppX"/>
</dbReference>
<protein>
    <submittedName>
        <fullName evidence="8">Sigma E regulatory protein, MucB/RseB</fullName>
    </submittedName>
</protein>
<feature type="domain" description="MucB/RseB N-terminal" evidence="6">
    <location>
        <begin position="36"/>
        <end position="207"/>
    </location>
</feature>
<dbReference type="Pfam" id="PF17188">
    <property type="entry name" value="MucB_RseB_C"/>
    <property type="match status" value="1"/>
</dbReference>
<dbReference type="GO" id="GO:0032885">
    <property type="term" value="P:regulation of polysaccharide biosynthetic process"/>
    <property type="evidence" value="ECO:0007669"/>
    <property type="project" value="TreeGrafter"/>
</dbReference>
<dbReference type="CDD" id="cd16327">
    <property type="entry name" value="RseB"/>
    <property type="match status" value="1"/>
</dbReference>
<dbReference type="OrthoDB" id="7067274at2"/>
<feature type="domain" description="MucB/RseB C-terminal" evidence="7">
    <location>
        <begin position="228"/>
        <end position="323"/>
    </location>
</feature>
<evidence type="ECO:0000256" key="4">
    <source>
        <dbReference type="ARBA" id="ARBA00022764"/>
    </source>
</evidence>
<dbReference type="Proteomes" id="UP000056322">
    <property type="component" value="Chromosome 1"/>
</dbReference>
<dbReference type="AlphaFoldDB" id="A0A0B7J0F5"/>
<keyword evidence="9" id="KW-1185">Reference proteome</keyword>
<name>A0A0B7J0F5_9PROT</name>
<keyword evidence="3 5" id="KW-0732">Signal</keyword>
<gene>
    <name evidence="8" type="ORF">BN1209_1082</name>
</gene>
<evidence type="ECO:0000256" key="1">
    <source>
        <dbReference type="ARBA" id="ARBA00004418"/>
    </source>
</evidence>
<dbReference type="GO" id="GO:0030288">
    <property type="term" value="C:outer membrane-bounded periplasmic space"/>
    <property type="evidence" value="ECO:0007669"/>
    <property type="project" value="TreeGrafter"/>
</dbReference>
<evidence type="ECO:0000259" key="7">
    <source>
        <dbReference type="Pfam" id="PF17188"/>
    </source>
</evidence>
<dbReference type="EMBL" id="LN794158">
    <property type="protein sequence ID" value="CEN56123.1"/>
    <property type="molecule type" value="Genomic_DNA"/>
</dbReference>
<proteinExistence type="inferred from homology"/>
<evidence type="ECO:0000256" key="2">
    <source>
        <dbReference type="ARBA" id="ARBA00008150"/>
    </source>
</evidence>
<dbReference type="Gene3D" id="3.30.200.100">
    <property type="entry name" value="MucB/RseB, C-terminal domain"/>
    <property type="match status" value="1"/>
</dbReference>
<evidence type="ECO:0000313" key="9">
    <source>
        <dbReference type="Proteomes" id="UP000056322"/>
    </source>
</evidence>
<evidence type="ECO:0000256" key="3">
    <source>
        <dbReference type="ARBA" id="ARBA00022729"/>
    </source>
</evidence>
<dbReference type="Pfam" id="PF03888">
    <property type="entry name" value="MucB_RseB"/>
    <property type="match status" value="1"/>
</dbReference>
<evidence type="ECO:0000313" key="8">
    <source>
        <dbReference type="EMBL" id="CEN56123.1"/>
    </source>
</evidence>
<organism evidence="8 9">
    <name type="scientific">Candidatus Methylopumilus turicensis</name>
    <dbReference type="NCBI Taxonomy" id="1581680"/>
    <lineage>
        <taxon>Bacteria</taxon>
        <taxon>Pseudomonadati</taxon>
        <taxon>Pseudomonadota</taxon>
        <taxon>Betaproteobacteria</taxon>
        <taxon>Nitrosomonadales</taxon>
        <taxon>Methylophilaceae</taxon>
        <taxon>Candidatus Methylopumilus</taxon>
    </lineage>
</organism>
<evidence type="ECO:0000259" key="6">
    <source>
        <dbReference type="Pfam" id="PF03888"/>
    </source>
</evidence>
<dbReference type="PANTHER" id="PTHR38782:SF1">
    <property type="entry name" value="SIGMA-E FACTOR REGULATORY PROTEIN RSEB"/>
    <property type="match status" value="1"/>
</dbReference>
<dbReference type="PANTHER" id="PTHR38782">
    <property type="match status" value="1"/>
</dbReference>
<dbReference type="HOGENOM" id="CLU_054710_0_1_4"/>
<dbReference type="InterPro" id="IPR038484">
    <property type="entry name" value="MucB/RseB_C_sf"/>
</dbReference>
<reference evidence="9" key="1">
    <citation type="submission" date="2014-12" db="EMBL/GenBank/DDBJ databases">
        <authorList>
            <person name="Salcher M.M."/>
        </authorList>
    </citation>
    <scope>NUCLEOTIDE SEQUENCE [LARGE SCALE GENOMIC DNA]</scope>
    <source>
        <strain evidence="9">MMS-10A-171</strain>
    </source>
</reference>
<dbReference type="Gene3D" id="2.50.20.10">
    <property type="entry name" value="Lipoprotein localisation LolA/LolB/LppX"/>
    <property type="match status" value="1"/>
</dbReference>
<keyword evidence="4" id="KW-0574">Periplasm</keyword>
<dbReference type="SUPFAM" id="SSF89392">
    <property type="entry name" value="Prokaryotic lipoproteins and lipoprotein localization factors"/>
    <property type="match status" value="1"/>
</dbReference>
<dbReference type="InterPro" id="IPR005588">
    <property type="entry name" value="MucB_RseB"/>
</dbReference>
<sequence>MFKVIFKKYFLASLLLGSLAFSSFQVCAAQDDAWLLLQKASQAARELSYKGIFVYQSGATSKSVQLTHMNSGQGEFARMVVLDGAPREVLSQGSDVAIFSPKNEKVMIEKKRGQNMFPALLPSNMDALKVGYQIQTNGAERIGGREATIVNLIAKDQMRYGYRFWVDKEFGLLLKVVTLNKQGELLEQIGFNQLTLMEGQSMDWFKPKFDPSKSYEMDHDGPTKTSQTEIDWQVTQLPAGYRKVDQVKQFVQGKALPVTQMIFSDGLASISVFIEPIPKGTKSKVGHTLVGATNFYASVNEGHQVMVIGEAPEAAVTQFANSVNFKNKK</sequence>